<name>A0A2X2X2K3_CHRJE</name>
<evidence type="ECO:0000313" key="2">
    <source>
        <dbReference type="EMBL" id="SDJ57536.1"/>
    </source>
</evidence>
<evidence type="ECO:0000259" key="1">
    <source>
        <dbReference type="Pfam" id="PF15655"/>
    </source>
</evidence>
<sequence length="151" mass="17494">MDFDKYIENTLPDTDRTSMDTIIEFVKVYNKWANDCHNLVKADRTKLDELTKIDSVARKVLQSIYNKYCTSKNRQYQREHTGYFFYGGTYNSSSEIVICTALTKNKVEIQTAKIKNIATSKKYIVVKQGQIWKIDTVESLAGNNKWTPDSL</sequence>
<evidence type="ECO:0000313" key="3">
    <source>
        <dbReference type="EMBL" id="SQB46147.1"/>
    </source>
</evidence>
<dbReference type="InterPro" id="IPR028049">
    <property type="entry name" value="Imm-NTF2"/>
</dbReference>
<protein>
    <submittedName>
        <fullName evidence="2">NTF2 fold immunity protein</fullName>
    </submittedName>
</protein>
<feature type="domain" description="NTF2 fold immunity protein" evidence="1">
    <location>
        <begin position="20"/>
        <end position="148"/>
    </location>
</feature>
<evidence type="ECO:0000313" key="4">
    <source>
        <dbReference type="Proteomes" id="UP000199426"/>
    </source>
</evidence>
<reference evidence="3 5" key="2">
    <citation type="submission" date="2018-06" db="EMBL/GenBank/DDBJ databases">
        <authorList>
            <consortium name="Pathogen Informatics"/>
            <person name="Doyle S."/>
        </authorList>
    </citation>
    <scope>NUCLEOTIDE SEQUENCE [LARGE SCALE GENOMIC DNA]</scope>
    <source>
        <strain evidence="3 5">NCTC13492</strain>
    </source>
</reference>
<dbReference type="RefSeq" id="WP_089738353.1">
    <property type="nucleotide sequence ID" value="NZ_FNEG01000006.1"/>
</dbReference>
<dbReference type="Proteomes" id="UP000199426">
    <property type="component" value="Unassembled WGS sequence"/>
</dbReference>
<keyword evidence="4" id="KW-1185">Reference proteome</keyword>
<dbReference type="AlphaFoldDB" id="A0A2X2X2K3"/>
<proteinExistence type="predicted"/>
<accession>A0A2X2X2K3</accession>
<evidence type="ECO:0000313" key="5">
    <source>
        <dbReference type="Proteomes" id="UP000251670"/>
    </source>
</evidence>
<organism evidence="3 5">
    <name type="scientific">Chryseobacterium jejuense</name>
    <dbReference type="NCBI Taxonomy" id="445960"/>
    <lineage>
        <taxon>Bacteria</taxon>
        <taxon>Pseudomonadati</taxon>
        <taxon>Bacteroidota</taxon>
        <taxon>Flavobacteriia</taxon>
        <taxon>Flavobacteriales</taxon>
        <taxon>Weeksellaceae</taxon>
        <taxon>Chryseobacterium group</taxon>
        <taxon>Chryseobacterium</taxon>
    </lineage>
</organism>
<dbReference type="OrthoDB" id="1492754at2"/>
<dbReference type="Proteomes" id="UP000251670">
    <property type="component" value="Unassembled WGS sequence"/>
</dbReference>
<dbReference type="Pfam" id="PF15655">
    <property type="entry name" value="Imm-NTF2"/>
    <property type="match status" value="1"/>
</dbReference>
<dbReference type="EMBL" id="UAWB01000012">
    <property type="protein sequence ID" value="SQB46147.1"/>
    <property type="molecule type" value="Genomic_DNA"/>
</dbReference>
<gene>
    <name evidence="3" type="ORF">NCTC13492_03210</name>
    <name evidence="2" type="ORF">SAMN05421542_3859</name>
</gene>
<reference evidence="2 4" key="1">
    <citation type="submission" date="2016-10" db="EMBL/GenBank/DDBJ databases">
        <authorList>
            <person name="Varghese N."/>
            <person name="Submissions S."/>
        </authorList>
    </citation>
    <scope>NUCLEOTIDE SEQUENCE [LARGE SCALE GENOMIC DNA]</scope>
    <source>
        <strain evidence="2 4">DSM 19299</strain>
    </source>
</reference>
<dbReference type="EMBL" id="FNEG01000006">
    <property type="protein sequence ID" value="SDJ57536.1"/>
    <property type="molecule type" value="Genomic_DNA"/>
</dbReference>